<feature type="domain" description="Toprim" evidence="11">
    <location>
        <begin position="1"/>
        <end position="140"/>
    </location>
</feature>
<dbReference type="GO" id="GO:0006265">
    <property type="term" value="P:DNA topological change"/>
    <property type="evidence" value="ECO:0007669"/>
    <property type="project" value="InterPro"/>
</dbReference>
<dbReference type="Gene3D" id="3.40.50.140">
    <property type="match status" value="1"/>
</dbReference>
<dbReference type="AlphaFoldDB" id="A0A2N3KIJ9"/>
<evidence type="ECO:0000256" key="2">
    <source>
        <dbReference type="ARBA" id="ARBA00009446"/>
    </source>
</evidence>
<dbReference type="InterPro" id="IPR006171">
    <property type="entry name" value="TOPRIM_dom"/>
</dbReference>
<dbReference type="GO" id="GO:0006281">
    <property type="term" value="P:DNA repair"/>
    <property type="evidence" value="ECO:0007669"/>
    <property type="project" value="TreeGrafter"/>
</dbReference>
<evidence type="ECO:0000259" key="12">
    <source>
        <dbReference type="PROSITE" id="PS52039"/>
    </source>
</evidence>
<dbReference type="InterPro" id="IPR013824">
    <property type="entry name" value="Topo_IA_cen_sub1"/>
</dbReference>
<dbReference type="OrthoDB" id="9803554at2"/>
<name>A0A2N3KIJ9_9PROT</name>
<evidence type="ECO:0000313" key="13">
    <source>
        <dbReference type="EMBL" id="PKR50371.1"/>
    </source>
</evidence>
<dbReference type="InterPro" id="IPR013497">
    <property type="entry name" value="Topo_IA_cen"/>
</dbReference>
<dbReference type="EMBL" id="NWTK01000017">
    <property type="protein sequence ID" value="PKR50371.1"/>
    <property type="molecule type" value="Genomic_DNA"/>
</dbReference>
<evidence type="ECO:0000256" key="9">
    <source>
        <dbReference type="ARBA" id="ARBA00032235"/>
    </source>
</evidence>
<dbReference type="Pfam" id="PF01131">
    <property type="entry name" value="Topoisom_bac"/>
    <property type="match status" value="1"/>
</dbReference>
<dbReference type="InterPro" id="IPR013826">
    <property type="entry name" value="Topo_IA_cen_sub3"/>
</dbReference>
<comment type="catalytic activity">
    <reaction evidence="1">
        <text>ATP-independent breakage of single-stranded DNA, followed by passage and rejoining.</text>
        <dbReference type="EC" id="5.6.2.1"/>
    </reaction>
</comment>
<evidence type="ECO:0000256" key="10">
    <source>
        <dbReference type="ARBA" id="ARBA00032877"/>
    </source>
</evidence>
<keyword evidence="6" id="KW-0413">Isomerase</keyword>
<sequence>MKAYLTEKHSQAAVLAQALGGHDPGQKRQGFYETSGGYVVWAAGHLLRLKQPEEYSEDLKAWSFDTLPFPIRDYRYCVDTDGPTGKIKLAQYKVIQALARKCDHFVIATDNDREGEVIGRLALEQAGFRGVLGRLVFSAIDVMAFKKALQKERPASEFDHRYREGLARGIVDWVVGLEMTRASQITFSGDSRKSVVVSAGLVQCPVLALVDARCVAIESFTARTYFEPQLQIQTRSGLLTLTYTSEDKIFDRYKAETLLKDLPSSIEVKVSVTEGRRRPPKLYKTNTLFGDAANKFGWTSTKTLSIANALYLAGHIVYPRSDCEYLEEASSGDSGILVDRLGNTSEICSMGLTGVMVLGFSPRSELYDDKKVTAHTAIIPNVGNLKKAPLSLSQMSDDERKLFVMIARRYIAAHLRDQTFLKTTVSYQHDEACFTVSGKQITDPGWTAFLPVTQSDEILIPADVKDQSAFPIAEKVISEKKTRPPAWYTEQSLTQALEANGFGKPATFAAHLQKLRDRQYVSTSVDKIQTTVRGKEVLAGWRKIVPDLLSSDLSEHFEQRLAEIGSGQTPSEAVIAEMRSRSADWVERFRNAPPDCVDISKISVSRPPTLKQKALAKAIARELEIELPKAILADCDDLQDFLETHEEAFKTATSVPSSAMLNMVSAIRKGNPDLVLTDEELASRKAVAEFIEQHREVAIFRPSDAQIALVKSRAQAIGISVPVAVFENSDRCRRWLDTNFLPPSPKQLALATKLSQEHDLPLSEEAKINVGICREFIEQAIKKSKAAKKKDKK</sequence>
<dbReference type="EC" id="5.6.2.1" evidence="3"/>
<keyword evidence="4" id="KW-0799">Topoisomerase</keyword>
<dbReference type="RefSeq" id="WP_101270182.1">
    <property type="nucleotide sequence ID" value="NZ_NWTK01000017.1"/>
</dbReference>
<dbReference type="Gene3D" id="2.70.20.10">
    <property type="entry name" value="Topoisomerase I, domain 3"/>
    <property type="match status" value="1"/>
</dbReference>
<dbReference type="Proteomes" id="UP000233597">
    <property type="component" value="Unassembled WGS sequence"/>
</dbReference>
<dbReference type="PANTHER" id="PTHR11390:SF21">
    <property type="entry name" value="DNA TOPOISOMERASE 3-ALPHA"/>
    <property type="match status" value="1"/>
</dbReference>
<dbReference type="InterPro" id="IPR023405">
    <property type="entry name" value="Topo_IA_core_domain"/>
</dbReference>
<dbReference type="SUPFAM" id="SSF56712">
    <property type="entry name" value="Prokaryotic type I DNA topoisomerase"/>
    <property type="match status" value="1"/>
</dbReference>
<dbReference type="GO" id="GO:0003677">
    <property type="term" value="F:DNA binding"/>
    <property type="evidence" value="ECO:0007669"/>
    <property type="project" value="UniProtKB-KW"/>
</dbReference>
<dbReference type="PROSITE" id="PS52039">
    <property type="entry name" value="TOPO_IA_2"/>
    <property type="match status" value="1"/>
</dbReference>
<keyword evidence="5" id="KW-0238">DNA-binding</keyword>
<dbReference type="Gene3D" id="1.10.290.10">
    <property type="entry name" value="Topoisomerase I, domain 4"/>
    <property type="match status" value="1"/>
</dbReference>
<evidence type="ECO:0000256" key="8">
    <source>
        <dbReference type="ARBA" id="ARBA00031985"/>
    </source>
</evidence>
<comment type="similarity">
    <text evidence="2">Belongs to the type IA topoisomerase family.</text>
</comment>
<dbReference type="CDD" id="cd03362">
    <property type="entry name" value="TOPRIM_TopoIA_TopoIII"/>
    <property type="match status" value="1"/>
</dbReference>
<evidence type="ECO:0000256" key="5">
    <source>
        <dbReference type="ARBA" id="ARBA00023125"/>
    </source>
</evidence>
<protein>
    <recommendedName>
        <fullName evidence="3">DNA topoisomerase</fullName>
        <ecNumber evidence="3">5.6.2.1</ecNumber>
    </recommendedName>
    <alternativeName>
        <fullName evidence="10">Omega-protein</fullName>
    </alternativeName>
    <alternativeName>
        <fullName evidence="9">Relaxing enzyme</fullName>
    </alternativeName>
    <alternativeName>
        <fullName evidence="7">Swivelase</fullName>
    </alternativeName>
    <alternativeName>
        <fullName evidence="8">Untwisting enzyme</fullName>
    </alternativeName>
</protein>
<gene>
    <name evidence="13" type="ORF">COO20_21040</name>
</gene>
<accession>A0A2N3KIJ9</accession>
<dbReference type="Pfam" id="PF01751">
    <property type="entry name" value="Toprim"/>
    <property type="match status" value="1"/>
</dbReference>
<evidence type="ECO:0000256" key="6">
    <source>
        <dbReference type="ARBA" id="ARBA00023235"/>
    </source>
</evidence>
<evidence type="ECO:0000256" key="3">
    <source>
        <dbReference type="ARBA" id="ARBA00012891"/>
    </source>
</evidence>
<evidence type="ECO:0000259" key="11">
    <source>
        <dbReference type="PROSITE" id="PS50880"/>
    </source>
</evidence>
<dbReference type="GO" id="GO:0043597">
    <property type="term" value="C:cytoplasmic replication fork"/>
    <property type="evidence" value="ECO:0007669"/>
    <property type="project" value="TreeGrafter"/>
</dbReference>
<dbReference type="InterPro" id="IPR000380">
    <property type="entry name" value="Topo_IA"/>
</dbReference>
<dbReference type="SMART" id="SM00493">
    <property type="entry name" value="TOPRIM"/>
    <property type="match status" value="1"/>
</dbReference>
<dbReference type="GO" id="GO:0006310">
    <property type="term" value="P:DNA recombination"/>
    <property type="evidence" value="ECO:0007669"/>
    <property type="project" value="TreeGrafter"/>
</dbReference>
<proteinExistence type="inferred from homology"/>
<dbReference type="PANTHER" id="PTHR11390">
    <property type="entry name" value="PROKARYOTIC DNA TOPOISOMERASE"/>
    <property type="match status" value="1"/>
</dbReference>
<evidence type="ECO:0000256" key="7">
    <source>
        <dbReference type="ARBA" id="ARBA00030003"/>
    </source>
</evidence>
<dbReference type="InterPro" id="IPR003601">
    <property type="entry name" value="Topo_IA_2"/>
</dbReference>
<evidence type="ECO:0000256" key="4">
    <source>
        <dbReference type="ARBA" id="ARBA00023029"/>
    </source>
</evidence>
<evidence type="ECO:0000256" key="1">
    <source>
        <dbReference type="ARBA" id="ARBA00000213"/>
    </source>
</evidence>
<dbReference type="PRINTS" id="PR00417">
    <property type="entry name" value="PRTPISMRASEI"/>
</dbReference>
<dbReference type="SMART" id="SM00437">
    <property type="entry name" value="TOP1Ac"/>
    <property type="match status" value="1"/>
</dbReference>
<dbReference type="InterPro" id="IPR034144">
    <property type="entry name" value="TOPRIM_TopoIII"/>
</dbReference>
<feature type="domain" description="Topo IA-type catalytic" evidence="12">
    <location>
        <begin position="158"/>
        <end position="586"/>
    </location>
</feature>
<dbReference type="SMART" id="SM00436">
    <property type="entry name" value="TOP1Bc"/>
    <property type="match status" value="1"/>
</dbReference>
<dbReference type="PROSITE" id="PS50880">
    <property type="entry name" value="TOPRIM"/>
    <property type="match status" value="1"/>
</dbReference>
<organism evidence="13 14">
    <name type="scientific">Thalassospira marina</name>
    <dbReference type="NCBI Taxonomy" id="2048283"/>
    <lineage>
        <taxon>Bacteria</taxon>
        <taxon>Pseudomonadati</taxon>
        <taxon>Pseudomonadota</taxon>
        <taxon>Alphaproteobacteria</taxon>
        <taxon>Rhodospirillales</taxon>
        <taxon>Thalassospiraceae</taxon>
        <taxon>Thalassospira</taxon>
    </lineage>
</organism>
<dbReference type="GO" id="GO:0003917">
    <property type="term" value="F:DNA topoisomerase type I (single strand cut, ATP-independent) activity"/>
    <property type="evidence" value="ECO:0007669"/>
    <property type="project" value="UniProtKB-EC"/>
</dbReference>
<evidence type="ECO:0000313" key="14">
    <source>
        <dbReference type="Proteomes" id="UP000233597"/>
    </source>
</evidence>
<dbReference type="Gene3D" id="1.10.460.10">
    <property type="entry name" value="Topoisomerase I, domain 2"/>
    <property type="match status" value="1"/>
</dbReference>
<reference evidence="13 14" key="1">
    <citation type="submission" date="2017-09" db="EMBL/GenBank/DDBJ databases">
        <title>Biodiversity and function of Thalassospira species in the particle-attached aromatic-hydrocarbon-degrading consortia from the surface seawater of the South China Sea.</title>
        <authorList>
            <person name="Dong C."/>
            <person name="Liu R."/>
            <person name="Shao Z."/>
        </authorList>
    </citation>
    <scope>NUCLEOTIDE SEQUENCE [LARGE SCALE GENOMIC DNA]</scope>
    <source>
        <strain evidence="13 14">CSC1P2</strain>
    </source>
</reference>
<dbReference type="InterPro" id="IPR003602">
    <property type="entry name" value="Topo_IA_DNA-bd_dom"/>
</dbReference>
<comment type="caution">
    <text evidence="13">The sequence shown here is derived from an EMBL/GenBank/DDBJ whole genome shotgun (WGS) entry which is preliminary data.</text>
</comment>
<dbReference type="InterPro" id="IPR013825">
    <property type="entry name" value="Topo_IA_cen_sub2"/>
</dbReference>